<dbReference type="Proteomes" id="UP000831068">
    <property type="component" value="Chromosome"/>
</dbReference>
<organism evidence="3 4">
    <name type="scientific">Chryseobacterium oryzae</name>
    <dbReference type="NCBI Taxonomy" id="2929799"/>
    <lineage>
        <taxon>Bacteria</taxon>
        <taxon>Pseudomonadati</taxon>
        <taxon>Bacteroidota</taxon>
        <taxon>Flavobacteriia</taxon>
        <taxon>Flavobacteriales</taxon>
        <taxon>Weeksellaceae</taxon>
        <taxon>Chryseobacterium group</taxon>
        <taxon>Chryseobacterium</taxon>
    </lineage>
</organism>
<evidence type="ECO:0000259" key="2">
    <source>
        <dbReference type="Pfam" id="PF13477"/>
    </source>
</evidence>
<dbReference type="SUPFAM" id="SSF53756">
    <property type="entry name" value="UDP-Glycosyltransferase/glycogen phosphorylase"/>
    <property type="match status" value="1"/>
</dbReference>
<keyword evidence="3" id="KW-0808">Transferase</keyword>
<keyword evidence="3" id="KW-0328">Glycosyltransferase</keyword>
<dbReference type="RefSeq" id="WP_243577261.1">
    <property type="nucleotide sequence ID" value="NZ_CP094529.1"/>
</dbReference>
<dbReference type="InterPro" id="IPR028098">
    <property type="entry name" value="Glyco_trans_4-like_N"/>
</dbReference>
<name>A0ABY4BIR2_9FLAO</name>
<accession>A0ABY4BIR2</accession>
<dbReference type="PANTHER" id="PTHR45947">
    <property type="entry name" value="SULFOQUINOVOSYL TRANSFERASE SQD2"/>
    <property type="match status" value="1"/>
</dbReference>
<proteinExistence type="predicted"/>
<dbReference type="EMBL" id="CP094529">
    <property type="protein sequence ID" value="UOE39081.1"/>
    <property type="molecule type" value="Genomic_DNA"/>
</dbReference>
<dbReference type="EC" id="2.4.-.-" evidence="3"/>
<keyword evidence="4" id="KW-1185">Reference proteome</keyword>
<reference evidence="3 4" key="1">
    <citation type="submission" date="2022-03" db="EMBL/GenBank/DDBJ databases">
        <title>Chryseobacterium sp. isolated from the Andong Sikhe.</title>
        <authorList>
            <person name="Won M."/>
            <person name="Kim S.-J."/>
            <person name="Kwon S.-W."/>
        </authorList>
    </citation>
    <scope>NUCLEOTIDE SEQUENCE [LARGE SCALE GENOMIC DNA]</scope>
    <source>
        <strain evidence="3 4">ADR-1</strain>
    </source>
</reference>
<gene>
    <name evidence="3" type="ORF">MTP08_04735</name>
</gene>
<protein>
    <submittedName>
        <fullName evidence="3">Glycosyltransferase</fullName>
        <ecNumber evidence="3">2.4.-.-</ecNumber>
    </submittedName>
</protein>
<dbReference type="InterPro" id="IPR001296">
    <property type="entry name" value="Glyco_trans_1"/>
</dbReference>
<dbReference type="Pfam" id="PF13477">
    <property type="entry name" value="Glyco_trans_4_2"/>
    <property type="match status" value="1"/>
</dbReference>
<dbReference type="GO" id="GO:0016757">
    <property type="term" value="F:glycosyltransferase activity"/>
    <property type="evidence" value="ECO:0007669"/>
    <property type="project" value="UniProtKB-KW"/>
</dbReference>
<feature type="domain" description="Glycosyltransferase subfamily 4-like N-terminal" evidence="2">
    <location>
        <begin position="52"/>
        <end position="146"/>
    </location>
</feature>
<dbReference type="InterPro" id="IPR050194">
    <property type="entry name" value="Glycosyltransferase_grp1"/>
</dbReference>
<evidence type="ECO:0000313" key="3">
    <source>
        <dbReference type="EMBL" id="UOE39081.1"/>
    </source>
</evidence>
<evidence type="ECO:0000313" key="4">
    <source>
        <dbReference type="Proteomes" id="UP000831068"/>
    </source>
</evidence>
<feature type="domain" description="Glycosyl transferase family 1" evidence="1">
    <location>
        <begin position="196"/>
        <end position="341"/>
    </location>
</feature>
<sequence>MVEKKIKIVHIAEAFSTGIYTYLKDLTSYMIGLPNSDDFETVIIYSKRDVLDESKIANDFSQNVRFIKVQMTRNISPKSDFKSLLKLRGILKMERPDILHLHSSKAGVLGRIAATGIVKKSHIFYSPHGYAFLRQDISPTAQKIYQLIEKYVQFFFGGTTIGSGETELEFARKIGKTYFVRNGIDFKNQKFIEDSILKNNFTVGTIGVLHAQKNPSGFNEIAQKLPEVNFIWIGDGELRNQITAPNVKITGWIGSREELLSITSTFDVYLQVSLWEGLSIAILEAMALGKPIVASNIVGNKDSVVDSKTGFLVNSMDEAVLAIKKLQDNSLRAQMGKASYKHCKEFFDKDKNFDELVKIYKRA</sequence>
<evidence type="ECO:0000259" key="1">
    <source>
        <dbReference type="Pfam" id="PF00534"/>
    </source>
</evidence>
<dbReference type="PANTHER" id="PTHR45947:SF3">
    <property type="entry name" value="SULFOQUINOVOSYL TRANSFERASE SQD2"/>
    <property type="match status" value="1"/>
</dbReference>
<dbReference type="Gene3D" id="3.40.50.2000">
    <property type="entry name" value="Glycogen Phosphorylase B"/>
    <property type="match status" value="2"/>
</dbReference>
<dbReference type="Pfam" id="PF00534">
    <property type="entry name" value="Glycos_transf_1"/>
    <property type="match status" value="1"/>
</dbReference>